<dbReference type="Proteomes" id="UP001158045">
    <property type="component" value="Unassembled WGS sequence"/>
</dbReference>
<feature type="transmembrane region" description="Helical" evidence="10">
    <location>
        <begin position="78"/>
        <end position="99"/>
    </location>
</feature>
<comment type="subunit">
    <text evidence="10">Homopentamer.</text>
</comment>
<dbReference type="InterPro" id="IPR036019">
    <property type="entry name" value="MscL_channel"/>
</dbReference>
<evidence type="ECO:0000313" key="12">
    <source>
        <dbReference type="Proteomes" id="UP001158045"/>
    </source>
</evidence>
<dbReference type="Pfam" id="PF01741">
    <property type="entry name" value="MscL"/>
    <property type="match status" value="1"/>
</dbReference>
<sequence length="134" mass="14798">MNMLKDFKKFVVRGNVVDLAVAVIIGGAFGKIVSSFVGDIVMPLIGKLIGKVDFKTLKWVLEEAVGDQPEVAVYYGNFIQNVVDFLIVALVIFIVIQIIEKIKRKPEAVTAAPAKPTEEVVLLTEIRDLLRSKN</sequence>
<keyword evidence="7 10" id="KW-0406">Ion transport</keyword>
<evidence type="ECO:0000256" key="2">
    <source>
        <dbReference type="ARBA" id="ARBA00007254"/>
    </source>
</evidence>
<dbReference type="NCBIfam" id="NF001843">
    <property type="entry name" value="PRK00567.1-4"/>
    <property type="match status" value="1"/>
</dbReference>
<keyword evidence="4 10" id="KW-1003">Cell membrane</keyword>
<dbReference type="InterPro" id="IPR019823">
    <property type="entry name" value="Mechanosensitive_channel_CS"/>
</dbReference>
<keyword evidence="9 10" id="KW-0407">Ion channel</keyword>
<dbReference type="InterPro" id="IPR037673">
    <property type="entry name" value="MSC/AndL"/>
</dbReference>
<dbReference type="SUPFAM" id="SSF81330">
    <property type="entry name" value="Gated mechanosensitive channel"/>
    <property type="match status" value="1"/>
</dbReference>
<dbReference type="EMBL" id="JARYZI010000003">
    <property type="protein sequence ID" value="MDH8677773.1"/>
    <property type="molecule type" value="Genomic_DNA"/>
</dbReference>
<dbReference type="PANTHER" id="PTHR30266:SF2">
    <property type="entry name" value="LARGE-CONDUCTANCE MECHANOSENSITIVE CHANNEL"/>
    <property type="match status" value="1"/>
</dbReference>
<accession>A0ABT6NBH2</accession>
<feature type="transmembrane region" description="Helical" evidence="10">
    <location>
        <begin position="12"/>
        <end position="33"/>
    </location>
</feature>
<dbReference type="HAMAP" id="MF_00115">
    <property type="entry name" value="MscL"/>
    <property type="match status" value="1"/>
</dbReference>
<evidence type="ECO:0000256" key="8">
    <source>
        <dbReference type="ARBA" id="ARBA00023136"/>
    </source>
</evidence>
<evidence type="ECO:0000256" key="9">
    <source>
        <dbReference type="ARBA" id="ARBA00023303"/>
    </source>
</evidence>
<evidence type="ECO:0000256" key="10">
    <source>
        <dbReference type="HAMAP-Rule" id="MF_00115"/>
    </source>
</evidence>
<evidence type="ECO:0000313" key="11">
    <source>
        <dbReference type="EMBL" id="MDH8677773.1"/>
    </source>
</evidence>
<evidence type="ECO:0000256" key="3">
    <source>
        <dbReference type="ARBA" id="ARBA00022448"/>
    </source>
</evidence>
<dbReference type="NCBIfam" id="TIGR00220">
    <property type="entry name" value="mscL"/>
    <property type="match status" value="1"/>
</dbReference>
<keyword evidence="5 10" id="KW-0812">Transmembrane</keyword>
<evidence type="ECO:0000256" key="6">
    <source>
        <dbReference type="ARBA" id="ARBA00022989"/>
    </source>
</evidence>
<evidence type="ECO:0000256" key="5">
    <source>
        <dbReference type="ARBA" id="ARBA00022692"/>
    </source>
</evidence>
<comment type="function">
    <text evidence="10">Channel that opens in response to stretch forces in the membrane lipid bilayer. May participate in the regulation of osmotic pressure changes within the cell.</text>
</comment>
<reference evidence="11 12" key="1">
    <citation type="submission" date="2023-04" db="EMBL/GenBank/DDBJ databases">
        <title>Fusibacter bizertensis strain WBS, isolated from littoral bottom sediments of the Arctic seas - biochemical and genomic analysis.</title>
        <authorList>
            <person name="Brioukhanov A.L."/>
        </authorList>
    </citation>
    <scope>NUCLEOTIDE SEQUENCE [LARGE SCALE GENOMIC DNA]</scope>
    <source>
        <strain evidence="11 12">WBS</strain>
    </source>
</reference>
<comment type="subcellular location">
    <subcellularLocation>
        <location evidence="1 10">Cell membrane</location>
        <topology evidence="1 10">Multi-pass membrane protein</topology>
    </subcellularLocation>
</comment>
<gene>
    <name evidence="10 11" type="primary">mscL</name>
    <name evidence="11" type="ORF">QE109_06420</name>
</gene>
<keyword evidence="6 10" id="KW-1133">Transmembrane helix</keyword>
<dbReference type="PANTHER" id="PTHR30266">
    <property type="entry name" value="MECHANOSENSITIVE CHANNEL MSCL"/>
    <property type="match status" value="1"/>
</dbReference>
<keyword evidence="3 10" id="KW-0813">Transport</keyword>
<keyword evidence="8 10" id="KW-0472">Membrane</keyword>
<dbReference type="Gene3D" id="1.10.1200.120">
    <property type="entry name" value="Large-conductance mechanosensitive channel, MscL, domain 1"/>
    <property type="match status" value="1"/>
</dbReference>
<protein>
    <recommendedName>
        <fullName evidence="10">Large-conductance mechanosensitive channel</fullName>
    </recommendedName>
</protein>
<dbReference type="InterPro" id="IPR001185">
    <property type="entry name" value="MS_channel"/>
</dbReference>
<organism evidence="11 12">
    <name type="scientific">Fusibacter bizertensis</name>
    <dbReference type="NCBI Taxonomy" id="1488331"/>
    <lineage>
        <taxon>Bacteria</taxon>
        <taxon>Bacillati</taxon>
        <taxon>Bacillota</taxon>
        <taxon>Clostridia</taxon>
        <taxon>Eubacteriales</taxon>
        <taxon>Eubacteriales Family XII. Incertae Sedis</taxon>
        <taxon>Fusibacter</taxon>
    </lineage>
</organism>
<proteinExistence type="inferred from homology"/>
<name>A0ABT6NBH2_9FIRM</name>
<comment type="similarity">
    <text evidence="2 10">Belongs to the MscL family.</text>
</comment>
<keyword evidence="12" id="KW-1185">Reference proteome</keyword>
<dbReference type="PRINTS" id="PR01264">
    <property type="entry name" value="MECHCHANNEL"/>
</dbReference>
<comment type="caution">
    <text evidence="11">The sequence shown here is derived from an EMBL/GenBank/DDBJ whole genome shotgun (WGS) entry which is preliminary data.</text>
</comment>
<evidence type="ECO:0000256" key="4">
    <source>
        <dbReference type="ARBA" id="ARBA00022475"/>
    </source>
</evidence>
<dbReference type="PROSITE" id="PS01327">
    <property type="entry name" value="MSCL"/>
    <property type="match status" value="1"/>
</dbReference>
<evidence type="ECO:0000256" key="1">
    <source>
        <dbReference type="ARBA" id="ARBA00004651"/>
    </source>
</evidence>
<evidence type="ECO:0000256" key="7">
    <source>
        <dbReference type="ARBA" id="ARBA00023065"/>
    </source>
</evidence>